<feature type="domain" description="BZIP" evidence="5">
    <location>
        <begin position="15"/>
        <end position="30"/>
    </location>
</feature>
<dbReference type="Pfam" id="PF12796">
    <property type="entry name" value="Ank_2"/>
    <property type="match status" value="1"/>
</dbReference>
<proteinExistence type="predicted"/>
<keyword evidence="1" id="KW-0677">Repeat</keyword>
<comment type="caution">
    <text evidence="6">The sequence shown here is derived from an EMBL/GenBank/DDBJ whole genome shotgun (WGS) entry which is preliminary data.</text>
</comment>
<feature type="region of interest" description="Disordered" evidence="4">
    <location>
        <begin position="29"/>
        <end position="59"/>
    </location>
</feature>
<dbReference type="PROSITE" id="PS50297">
    <property type="entry name" value="ANK_REP_REGION"/>
    <property type="match status" value="3"/>
</dbReference>
<dbReference type="PROSITE" id="PS50088">
    <property type="entry name" value="ANK_REPEAT"/>
    <property type="match status" value="3"/>
</dbReference>
<evidence type="ECO:0000313" key="7">
    <source>
        <dbReference type="Proteomes" id="UP001303760"/>
    </source>
</evidence>
<evidence type="ECO:0000256" key="4">
    <source>
        <dbReference type="SAM" id="MobiDB-lite"/>
    </source>
</evidence>
<evidence type="ECO:0000313" key="6">
    <source>
        <dbReference type="EMBL" id="KAK4233335.1"/>
    </source>
</evidence>
<dbReference type="PANTHER" id="PTHR24198">
    <property type="entry name" value="ANKYRIN REPEAT AND PROTEIN KINASE DOMAIN-CONTAINING PROTEIN"/>
    <property type="match status" value="1"/>
</dbReference>
<reference evidence="6" key="2">
    <citation type="submission" date="2023-05" db="EMBL/GenBank/DDBJ databases">
        <authorList>
            <consortium name="Lawrence Berkeley National Laboratory"/>
            <person name="Steindorff A."/>
            <person name="Hensen N."/>
            <person name="Bonometti L."/>
            <person name="Westerberg I."/>
            <person name="Brannstrom I.O."/>
            <person name="Guillou S."/>
            <person name="Cros-Aarteil S."/>
            <person name="Calhoun S."/>
            <person name="Haridas S."/>
            <person name="Kuo A."/>
            <person name="Mondo S."/>
            <person name="Pangilinan J."/>
            <person name="Riley R."/>
            <person name="Labutti K."/>
            <person name="Andreopoulos B."/>
            <person name="Lipzen A."/>
            <person name="Chen C."/>
            <person name="Yanf M."/>
            <person name="Daum C."/>
            <person name="Ng V."/>
            <person name="Clum A."/>
            <person name="Ohm R."/>
            <person name="Martin F."/>
            <person name="Silar P."/>
            <person name="Natvig D."/>
            <person name="Lalanne C."/>
            <person name="Gautier V."/>
            <person name="Ament-Velasquez S.L."/>
            <person name="Kruys A."/>
            <person name="Hutchinson M.I."/>
            <person name="Powell A.J."/>
            <person name="Barry K."/>
            <person name="Miller A.N."/>
            <person name="Grigoriev I.V."/>
            <person name="Debuchy R."/>
            <person name="Gladieux P."/>
            <person name="Thoren M.H."/>
            <person name="Johannesson H."/>
        </authorList>
    </citation>
    <scope>NUCLEOTIDE SEQUENCE</scope>
    <source>
        <strain evidence="6">CBS 532.94</strain>
    </source>
</reference>
<evidence type="ECO:0000256" key="2">
    <source>
        <dbReference type="ARBA" id="ARBA00023043"/>
    </source>
</evidence>
<reference evidence="6" key="1">
    <citation type="journal article" date="2023" name="Mol. Phylogenet. Evol.">
        <title>Genome-scale phylogeny and comparative genomics of the fungal order Sordariales.</title>
        <authorList>
            <person name="Hensen N."/>
            <person name="Bonometti L."/>
            <person name="Westerberg I."/>
            <person name="Brannstrom I.O."/>
            <person name="Guillou S."/>
            <person name="Cros-Aarteil S."/>
            <person name="Calhoun S."/>
            <person name="Haridas S."/>
            <person name="Kuo A."/>
            <person name="Mondo S."/>
            <person name="Pangilinan J."/>
            <person name="Riley R."/>
            <person name="LaButti K."/>
            <person name="Andreopoulos B."/>
            <person name="Lipzen A."/>
            <person name="Chen C."/>
            <person name="Yan M."/>
            <person name="Daum C."/>
            <person name="Ng V."/>
            <person name="Clum A."/>
            <person name="Steindorff A."/>
            <person name="Ohm R.A."/>
            <person name="Martin F."/>
            <person name="Silar P."/>
            <person name="Natvig D.O."/>
            <person name="Lalanne C."/>
            <person name="Gautier V."/>
            <person name="Ament-Velasquez S.L."/>
            <person name="Kruys A."/>
            <person name="Hutchinson M.I."/>
            <person name="Powell A.J."/>
            <person name="Barry K."/>
            <person name="Miller A.N."/>
            <person name="Grigoriev I.V."/>
            <person name="Debuchy R."/>
            <person name="Gladieux P."/>
            <person name="Hiltunen Thoren M."/>
            <person name="Johannesson H."/>
        </authorList>
    </citation>
    <scope>NUCLEOTIDE SEQUENCE</scope>
    <source>
        <strain evidence="6">CBS 532.94</strain>
    </source>
</reference>
<dbReference type="InterPro" id="IPR002110">
    <property type="entry name" value="Ankyrin_rpt"/>
</dbReference>
<evidence type="ECO:0000256" key="3">
    <source>
        <dbReference type="PROSITE-ProRule" id="PRU00023"/>
    </source>
</evidence>
<protein>
    <submittedName>
        <fullName evidence="6">Ankyrin repeat-containing domain protein</fullName>
    </submittedName>
</protein>
<dbReference type="InterPro" id="IPR004827">
    <property type="entry name" value="bZIP"/>
</dbReference>
<organism evidence="6 7">
    <name type="scientific">Achaetomium macrosporum</name>
    <dbReference type="NCBI Taxonomy" id="79813"/>
    <lineage>
        <taxon>Eukaryota</taxon>
        <taxon>Fungi</taxon>
        <taxon>Dikarya</taxon>
        <taxon>Ascomycota</taxon>
        <taxon>Pezizomycotina</taxon>
        <taxon>Sordariomycetes</taxon>
        <taxon>Sordariomycetidae</taxon>
        <taxon>Sordariales</taxon>
        <taxon>Chaetomiaceae</taxon>
        <taxon>Achaetomium</taxon>
    </lineage>
</organism>
<dbReference type="PRINTS" id="PR01415">
    <property type="entry name" value="ANKYRIN"/>
</dbReference>
<dbReference type="Proteomes" id="UP001303760">
    <property type="component" value="Unassembled WGS sequence"/>
</dbReference>
<dbReference type="PROSITE" id="PS00036">
    <property type="entry name" value="BZIP_BASIC"/>
    <property type="match status" value="1"/>
</dbReference>
<dbReference type="SMART" id="SM00248">
    <property type="entry name" value="ANK"/>
    <property type="match status" value="4"/>
</dbReference>
<sequence length="319" mass="35230">MDFNLHVPNTDPTERRRLQNRLAQRKFRLKKAADRRHPDVAPHPMPQDATQAHNPVAPPANHFIVVSSPQDPTSQAVANAGETDFGEFDAVEGFLSDLGVPMLPPEMSAPILQPAFDFGLPEALLSSNDQQHSEQPAVLPPPQDQVLYEFQADNSLRILSTAAPEAALDGWLGTLHIAAQRGNEEIVRILLQQGKVDCNERDSDGRTALMYAVIEGHETMVRVLLAHGARVDDVDRDRRSALHLAVLHRRESVLRVLLDHRGPGLDLDAYDVSGWTPLHMAVERDFAVAVELLLQNGANLHTKARKCPLMGRAVGYQAE</sequence>
<dbReference type="GO" id="GO:0003700">
    <property type="term" value="F:DNA-binding transcription factor activity"/>
    <property type="evidence" value="ECO:0007669"/>
    <property type="project" value="InterPro"/>
</dbReference>
<dbReference type="InterPro" id="IPR036770">
    <property type="entry name" value="Ankyrin_rpt-contain_sf"/>
</dbReference>
<evidence type="ECO:0000259" key="5">
    <source>
        <dbReference type="PROSITE" id="PS00036"/>
    </source>
</evidence>
<keyword evidence="2 3" id="KW-0040">ANK repeat</keyword>
<dbReference type="Gene3D" id="1.25.40.20">
    <property type="entry name" value="Ankyrin repeat-containing domain"/>
    <property type="match status" value="1"/>
</dbReference>
<feature type="repeat" description="ANK" evidence="3">
    <location>
        <begin position="273"/>
        <end position="305"/>
    </location>
</feature>
<name>A0AAN7C183_9PEZI</name>
<dbReference type="Pfam" id="PF00023">
    <property type="entry name" value="Ank"/>
    <property type="match status" value="1"/>
</dbReference>
<feature type="compositionally biased region" description="Basic and acidic residues" evidence="4">
    <location>
        <begin position="31"/>
        <end position="40"/>
    </location>
</feature>
<accession>A0AAN7C183</accession>
<dbReference type="CDD" id="cd14688">
    <property type="entry name" value="bZIP_YAP"/>
    <property type="match status" value="1"/>
</dbReference>
<feature type="repeat" description="ANK" evidence="3">
    <location>
        <begin position="204"/>
        <end position="236"/>
    </location>
</feature>
<evidence type="ECO:0000256" key="1">
    <source>
        <dbReference type="ARBA" id="ARBA00022737"/>
    </source>
</evidence>
<dbReference type="Pfam" id="PF13606">
    <property type="entry name" value="Ank_3"/>
    <property type="match status" value="1"/>
</dbReference>
<dbReference type="EMBL" id="MU860584">
    <property type="protein sequence ID" value="KAK4233335.1"/>
    <property type="molecule type" value="Genomic_DNA"/>
</dbReference>
<dbReference type="AlphaFoldDB" id="A0AAN7C183"/>
<dbReference type="SUPFAM" id="SSF48403">
    <property type="entry name" value="Ankyrin repeat"/>
    <property type="match status" value="1"/>
</dbReference>
<feature type="repeat" description="ANK" evidence="3">
    <location>
        <begin position="175"/>
        <end position="194"/>
    </location>
</feature>
<keyword evidence="7" id="KW-1185">Reference proteome</keyword>
<gene>
    <name evidence="6" type="ORF">C8A03DRAFT_48089</name>
</gene>
<dbReference type="PANTHER" id="PTHR24198:SF165">
    <property type="entry name" value="ANKYRIN REPEAT-CONTAINING PROTEIN-RELATED"/>
    <property type="match status" value="1"/>
</dbReference>